<sequence>MTGHLYKVTVEPLEDRKGNPVEAAPLCFEARCHDDLFAVVDKLQEKMPLSEADTQAFAVGLKLFSEVMMKNRDNPLFKSFKPAFTEFMMALKKG</sequence>
<dbReference type="AlphaFoldDB" id="E1SUZ8"/>
<dbReference type="GeneID" id="67182327"/>
<dbReference type="OrthoDB" id="119700at2"/>
<proteinExistence type="predicted"/>
<organism evidence="1 2">
    <name type="scientific">Ferrimonas balearica (strain DSM 9799 / CCM 4581 / KCTC 23876 / PAT)</name>
    <dbReference type="NCBI Taxonomy" id="550540"/>
    <lineage>
        <taxon>Bacteria</taxon>
        <taxon>Pseudomonadati</taxon>
        <taxon>Pseudomonadota</taxon>
        <taxon>Gammaproteobacteria</taxon>
        <taxon>Alteromonadales</taxon>
        <taxon>Ferrimonadaceae</taxon>
        <taxon>Ferrimonas</taxon>
    </lineage>
</organism>
<evidence type="ECO:0000313" key="2">
    <source>
        <dbReference type="Proteomes" id="UP000006683"/>
    </source>
</evidence>
<name>E1SUZ8_FERBD</name>
<reference evidence="1 2" key="1">
    <citation type="journal article" date="2010" name="Stand. Genomic Sci.">
        <title>Complete genome sequence of Ferrimonas balearica type strain (PAT).</title>
        <authorList>
            <person name="Nolan M."/>
            <person name="Sikorski J."/>
            <person name="Davenport K."/>
            <person name="Lucas S."/>
            <person name="Glavina Del Rio T."/>
            <person name="Tice H."/>
            <person name="Cheng J."/>
            <person name="Goodwin L."/>
            <person name="Pitluck S."/>
            <person name="Liolios K."/>
            <person name="Ivanova N."/>
            <person name="Mavromatis K."/>
            <person name="Ovchinnikova G."/>
            <person name="Pati A."/>
            <person name="Chen A."/>
            <person name="Palaniappan K."/>
            <person name="Land M."/>
            <person name="Hauser L."/>
            <person name="Chang Y."/>
            <person name="Jeffries C."/>
            <person name="Tapia R."/>
            <person name="Brettin T."/>
            <person name="Detter J."/>
            <person name="Han C."/>
            <person name="Yasawong M."/>
            <person name="Rohde M."/>
            <person name="Tindall B."/>
            <person name="Goker M."/>
            <person name="Woyke T."/>
            <person name="Bristow J."/>
            <person name="Eisen J."/>
            <person name="Markowitz V."/>
            <person name="Hugenholtz P."/>
            <person name="Kyrpides N."/>
            <person name="Klenk H."/>
            <person name="Lapidus A."/>
        </authorList>
    </citation>
    <scope>NUCLEOTIDE SEQUENCE [LARGE SCALE GENOMIC DNA]</scope>
    <source>
        <strain evidence="2">DSM 9799 / CCM 4581 / KCTC 23876 / PAT</strain>
    </source>
</reference>
<evidence type="ECO:0000313" key="1">
    <source>
        <dbReference type="EMBL" id="ADN76325.1"/>
    </source>
</evidence>
<dbReference type="RefSeq" id="WP_013345631.1">
    <property type="nucleotide sequence ID" value="NC_014541.1"/>
</dbReference>
<protein>
    <recommendedName>
        <fullName evidence="3">DUF3861 domain-containing protein</fullName>
    </recommendedName>
</protein>
<evidence type="ECO:0008006" key="3">
    <source>
        <dbReference type="Google" id="ProtNLM"/>
    </source>
</evidence>
<dbReference type="KEGG" id="fbl:Fbal_2122"/>
<dbReference type="STRING" id="550540.Fbal_2122"/>
<dbReference type="InterPro" id="IPR038194">
    <property type="entry name" value="DUF3861_sf"/>
</dbReference>
<dbReference type="Gene3D" id="3.10.20.850">
    <property type="entry name" value="Protein of unknown function DUF3861"/>
    <property type="match status" value="1"/>
</dbReference>
<gene>
    <name evidence="1" type="ordered locus">Fbal_2122</name>
</gene>
<dbReference type="HOGENOM" id="CLU_162534_0_0_6"/>
<accession>E1SUZ8</accession>
<dbReference type="Pfam" id="PF12977">
    <property type="entry name" value="DUF3861"/>
    <property type="match status" value="1"/>
</dbReference>
<dbReference type="EMBL" id="CP002209">
    <property type="protein sequence ID" value="ADN76325.1"/>
    <property type="molecule type" value="Genomic_DNA"/>
</dbReference>
<dbReference type="eggNOG" id="ENOG5032YDA">
    <property type="taxonomic scope" value="Bacteria"/>
</dbReference>
<keyword evidence="2" id="KW-1185">Reference proteome</keyword>
<dbReference type="Proteomes" id="UP000006683">
    <property type="component" value="Chromosome"/>
</dbReference>
<dbReference type="InterPro" id="IPR024476">
    <property type="entry name" value="DUF3861"/>
</dbReference>